<dbReference type="STRING" id="241244.ATY39_06355"/>
<dbReference type="RefSeq" id="WP_066787430.1">
    <property type="nucleotide sequence ID" value="NZ_BJVD01000001.1"/>
</dbReference>
<evidence type="ECO:0000313" key="1">
    <source>
        <dbReference type="EMBL" id="AMW99111.1"/>
    </source>
</evidence>
<dbReference type="OrthoDB" id="2455188at2"/>
<organism evidence="1 2">
    <name type="scientific">Rummeliibacillus stabekisii</name>
    <dbReference type="NCBI Taxonomy" id="241244"/>
    <lineage>
        <taxon>Bacteria</taxon>
        <taxon>Bacillati</taxon>
        <taxon>Bacillota</taxon>
        <taxon>Bacilli</taxon>
        <taxon>Bacillales</taxon>
        <taxon>Caryophanaceae</taxon>
        <taxon>Rummeliibacillus</taxon>
    </lineage>
</organism>
<dbReference type="EMBL" id="CP014806">
    <property type="protein sequence ID" value="AMW99111.1"/>
    <property type="molecule type" value="Genomic_DNA"/>
</dbReference>
<proteinExistence type="predicted"/>
<dbReference type="KEGG" id="rst:ATY39_06355"/>
<dbReference type="AlphaFoldDB" id="A0A143HCY2"/>
<keyword evidence="2" id="KW-1185">Reference proteome</keyword>
<sequence length="171" mass="20638">MKQSELRKRMLRNEDKLKYLDAELRVIQSKFDIEFTRFLKKIGLIDYDEIFENRATIGKLFQDLPESSPIKKAYQKHFKHHLAELFFNLSIENERFKVEVMLNNDEYIMLEEDKEKIAPLINDIHIAIEKIQSEYMAIQQKYVDMRYEAMLPADALIEEKKRIEHELQQIQ</sequence>
<evidence type="ECO:0000313" key="2">
    <source>
        <dbReference type="Proteomes" id="UP000076021"/>
    </source>
</evidence>
<name>A0A143HCY2_9BACL</name>
<reference evidence="2" key="2">
    <citation type="submission" date="2016-03" db="EMBL/GenBank/DDBJ databases">
        <authorList>
            <person name="Seldin L."/>
        </authorList>
    </citation>
    <scope>NUCLEOTIDE SEQUENCE [LARGE SCALE GENOMIC DNA]</scope>
    <source>
        <strain evidence="2">PP9</strain>
    </source>
</reference>
<reference evidence="1 2" key="1">
    <citation type="journal article" date="2016" name="Genome Announc.">
        <title>Whole-Genome Sequence of Rummeliibacillus stabekisii Strain PP9 Isolated from Antarctic Soil.</title>
        <authorList>
            <person name="da Mota F.F."/>
            <person name="Vollu R.E."/>
            <person name="Jurelevicius D."/>
            <person name="Seldin L."/>
        </authorList>
    </citation>
    <scope>NUCLEOTIDE SEQUENCE [LARGE SCALE GENOMIC DNA]</scope>
    <source>
        <strain evidence="1 2">PP9</strain>
    </source>
</reference>
<dbReference type="Proteomes" id="UP000076021">
    <property type="component" value="Chromosome"/>
</dbReference>
<accession>A0A143HCY2</accession>
<gene>
    <name evidence="1" type="ORF">ATY39_06355</name>
</gene>
<protein>
    <submittedName>
        <fullName evidence="1">Uncharacterized protein</fullName>
    </submittedName>
</protein>